<dbReference type="InterPro" id="IPR011010">
    <property type="entry name" value="DNA_brk_join_enz"/>
</dbReference>
<dbReference type="PROSITE" id="PS51898">
    <property type="entry name" value="TYR_RECOMBINASE"/>
    <property type="match status" value="1"/>
</dbReference>
<reference evidence="3 4" key="1">
    <citation type="submission" date="2023-06" db="EMBL/GenBank/DDBJ databases">
        <title>Parasedimentitalea psychrophila sp. nov., a psychrophilic bacterium isolated from deep-sea sediment.</title>
        <authorList>
            <person name="Li A."/>
        </authorList>
    </citation>
    <scope>NUCLEOTIDE SEQUENCE [LARGE SCALE GENOMIC DNA]</scope>
    <source>
        <strain evidence="3 4">QS115</strain>
    </source>
</reference>
<evidence type="ECO:0000259" key="2">
    <source>
        <dbReference type="PROSITE" id="PS51898"/>
    </source>
</evidence>
<dbReference type="Proteomes" id="UP001238334">
    <property type="component" value="Chromosome"/>
</dbReference>
<dbReference type="GO" id="GO:0015074">
    <property type="term" value="P:DNA integration"/>
    <property type="evidence" value="ECO:0007669"/>
    <property type="project" value="InterPro"/>
</dbReference>
<proteinExistence type="predicted"/>
<evidence type="ECO:0000313" key="3">
    <source>
        <dbReference type="EMBL" id="WIY24239.1"/>
    </source>
</evidence>
<gene>
    <name evidence="3" type="ORF">QPJ95_16775</name>
</gene>
<keyword evidence="1" id="KW-0233">DNA recombination</keyword>
<evidence type="ECO:0000313" key="4">
    <source>
        <dbReference type="Proteomes" id="UP001238334"/>
    </source>
</evidence>
<organism evidence="3 4">
    <name type="scientific">Parasedimentitalea psychrophila</name>
    <dbReference type="NCBI Taxonomy" id="2997337"/>
    <lineage>
        <taxon>Bacteria</taxon>
        <taxon>Pseudomonadati</taxon>
        <taxon>Pseudomonadota</taxon>
        <taxon>Alphaproteobacteria</taxon>
        <taxon>Rhodobacterales</taxon>
        <taxon>Paracoccaceae</taxon>
        <taxon>Parasedimentitalea</taxon>
    </lineage>
</organism>
<dbReference type="RefSeq" id="WP_270920961.1">
    <property type="nucleotide sequence ID" value="NZ_CP127247.1"/>
</dbReference>
<dbReference type="GO" id="GO:0006310">
    <property type="term" value="P:DNA recombination"/>
    <property type="evidence" value="ECO:0007669"/>
    <property type="project" value="UniProtKB-KW"/>
</dbReference>
<feature type="domain" description="Tyr recombinase" evidence="2">
    <location>
        <begin position="241"/>
        <end position="414"/>
    </location>
</feature>
<dbReference type="GO" id="GO:0003677">
    <property type="term" value="F:DNA binding"/>
    <property type="evidence" value="ECO:0007669"/>
    <property type="project" value="InterPro"/>
</dbReference>
<protein>
    <submittedName>
        <fullName evidence="3">Integrase</fullName>
    </submittedName>
</protein>
<dbReference type="InterPro" id="IPR002104">
    <property type="entry name" value="Integrase_catalytic"/>
</dbReference>
<dbReference type="AlphaFoldDB" id="A0A9Y2P3G0"/>
<dbReference type="InterPro" id="IPR013762">
    <property type="entry name" value="Integrase-like_cat_sf"/>
</dbReference>
<keyword evidence="4" id="KW-1185">Reference proteome</keyword>
<name>A0A9Y2P3G0_9RHOB</name>
<dbReference type="SUPFAM" id="SSF56349">
    <property type="entry name" value="DNA breaking-rejoining enzymes"/>
    <property type="match status" value="1"/>
</dbReference>
<dbReference type="KEGG" id="ppso:QPJ95_16775"/>
<dbReference type="EMBL" id="CP127247">
    <property type="protein sequence ID" value="WIY24239.1"/>
    <property type="molecule type" value="Genomic_DNA"/>
</dbReference>
<accession>A0A9Y2P3G0</accession>
<evidence type="ECO:0000256" key="1">
    <source>
        <dbReference type="ARBA" id="ARBA00023172"/>
    </source>
</evidence>
<sequence length="420" mass="46942">MELMRRGKKGLFTHKRPVPTRYREIEGRAYVWTALHTDARAEALQKARAIVFLQDAQWEAALAKQTVKASALYAELRTLAQAMGFAYLPEADVADLPDKEFLQRVEAGVAGTASECAAVLGAAEVPKLLLSGLFDAYAGFVADKIRKKDAQQLRKWRSPRLRAVTNLIGVIGDMPVQEITRQHALTFRAHWWSRMQSEGRSAATGNHDLGNLSSMVSEVCMKQGWDMANPFLRLWFEPDGERRPAFSAEWISSKILAPGALDNMSDEERAIFLVVVNTGARPSEIINLLPERIRLDANIPHIQIRAEGRTLKNKYSSRDVPLLGVSLEAMRAFPDGFPRYRTFGDWTDHATGHLRDSGLLESDKHTAYSLRHSISDRLLNSGCQDRVRKEIMGHKPEKMIYGEGSNLDTKLAALAPIALV</sequence>
<dbReference type="Gene3D" id="1.10.443.10">
    <property type="entry name" value="Intergrase catalytic core"/>
    <property type="match status" value="1"/>
</dbReference>